<dbReference type="SMART" id="SM00239">
    <property type="entry name" value="C2"/>
    <property type="match status" value="1"/>
</dbReference>
<dbReference type="SUPFAM" id="SSF49562">
    <property type="entry name" value="C2 domain (Calcium/lipid-binding domain, CaLB)"/>
    <property type="match status" value="1"/>
</dbReference>
<proteinExistence type="predicted"/>
<dbReference type="InterPro" id="IPR035892">
    <property type="entry name" value="C2_domain_sf"/>
</dbReference>
<sequence length="262" mass="28712">MDNEQLFLEISLISAQDLKKPPSPSSALRRGGGLHAYASVSLPGFPKLRTRVDRVGVSNPTWNDRFVFLLPSPLLLPDSPSALSVDILSRAPSWLLPDSPLGSTRILLANLRLLDRPRDVPTFSAFGIRRPSGSFRGVLNVGFTLLSRVSARTADALARGGANAVGYRDLMGRECQHQPHPPRVLKEINHCTPTTTTTTDFLKKDEEEVAAEEEEEEGTQLCGFGGMKRRTIQVSPSAENLQVSWSNSDHRNSNNSNNSSKN</sequence>
<evidence type="ECO:0000313" key="3">
    <source>
        <dbReference type="EMBL" id="KAJ6826708.1"/>
    </source>
</evidence>
<dbReference type="PROSITE" id="PS50004">
    <property type="entry name" value="C2"/>
    <property type="match status" value="1"/>
</dbReference>
<dbReference type="InterPro" id="IPR000008">
    <property type="entry name" value="C2_dom"/>
</dbReference>
<feature type="domain" description="C2" evidence="2">
    <location>
        <begin position="1"/>
        <end position="122"/>
    </location>
</feature>
<dbReference type="Proteomes" id="UP001140949">
    <property type="component" value="Unassembled WGS sequence"/>
</dbReference>
<evidence type="ECO:0000259" key="2">
    <source>
        <dbReference type="PROSITE" id="PS50004"/>
    </source>
</evidence>
<gene>
    <name evidence="3" type="ORF">M6B38_370355</name>
</gene>
<reference evidence="3" key="2">
    <citation type="submission" date="2023-04" db="EMBL/GenBank/DDBJ databases">
        <authorList>
            <person name="Bruccoleri R.E."/>
            <person name="Oakeley E.J."/>
            <person name="Faust A.-M."/>
            <person name="Dessus-Babus S."/>
            <person name="Altorfer M."/>
            <person name="Burckhardt D."/>
            <person name="Oertli M."/>
            <person name="Naumann U."/>
            <person name="Petersen F."/>
            <person name="Wong J."/>
        </authorList>
    </citation>
    <scope>NUCLEOTIDE SEQUENCE</scope>
    <source>
        <strain evidence="3">GSM-AAB239-AS_SAM_17_03QT</strain>
        <tissue evidence="3">Leaf</tissue>
    </source>
</reference>
<organism evidence="3 4">
    <name type="scientific">Iris pallida</name>
    <name type="common">Sweet iris</name>
    <dbReference type="NCBI Taxonomy" id="29817"/>
    <lineage>
        <taxon>Eukaryota</taxon>
        <taxon>Viridiplantae</taxon>
        <taxon>Streptophyta</taxon>
        <taxon>Embryophyta</taxon>
        <taxon>Tracheophyta</taxon>
        <taxon>Spermatophyta</taxon>
        <taxon>Magnoliopsida</taxon>
        <taxon>Liliopsida</taxon>
        <taxon>Asparagales</taxon>
        <taxon>Iridaceae</taxon>
        <taxon>Iridoideae</taxon>
        <taxon>Irideae</taxon>
        <taxon>Iris</taxon>
    </lineage>
</organism>
<dbReference type="PANTHER" id="PTHR32246:SF69">
    <property type="entry name" value="CALCIUM-DEPENDENT LIPID-BINDING (CALB DOMAIN) FAMILY PROTEIN"/>
    <property type="match status" value="1"/>
</dbReference>
<dbReference type="EMBL" id="JANAVB010020600">
    <property type="protein sequence ID" value="KAJ6826708.1"/>
    <property type="molecule type" value="Genomic_DNA"/>
</dbReference>
<evidence type="ECO:0000256" key="1">
    <source>
        <dbReference type="SAM" id="MobiDB-lite"/>
    </source>
</evidence>
<evidence type="ECO:0000313" key="4">
    <source>
        <dbReference type="Proteomes" id="UP001140949"/>
    </source>
</evidence>
<dbReference type="Pfam" id="PF00168">
    <property type="entry name" value="C2"/>
    <property type="match status" value="1"/>
</dbReference>
<dbReference type="PANTHER" id="PTHR32246">
    <property type="entry name" value="INGRESSION PROTEIN FIC1"/>
    <property type="match status" value="1"/>
</dbReference>
<feature type="compositionally biased region" description="Polar residues" evidence="1">
    <location>
        <begin position="234"/>
        <end position="243"/>
    </location>
</feature>
<name>A0AAX6GEM4_IRIPA</name>
<dbReference type="Gene3D" id="2.60.40.150">
    <property type="entry name" value="C2 domain"/>
    <property type="match status" value="1"/>
</dbReference>
<accession>A0AAX6GEM4</accession>
<dbReference type="AlphaFoldDB" id="A0AAX6GEM4"/>
<reference evidence="3" key="1">
    <citation type="journal article" date="2023" name="GigaByte">
        <title>Genome assembly of the bearded iris, Iris pallida Lam.</title>
        <authorList>
            <person name="Bruccoleri R.E."/>
            <person name="Oakeley E.J."/>
            <person name="Faust A.M.E."/>
            <person name="Altorfer M."/>
            <person name="Dessus-Babus S."/>
            <person name="Burckhardt D."/>
            <person name="Oertli M."/>
            <person name="Naumann U."/>
            <person name="Petersen F."/>
            <person name="Wong J."/>
        </authorList>
    </citation>
    <scope>NUCLEOTIDE SEQUENCE</scope>
    <source>
        <strain evidence="3">GSM-AAB239-AS_SAM_17_03QT</strain>
    </source>
</reference>
<protein>
    <recommendedName>
        <fullName evidence="2">C2 domain-containing protein</fullName>
    </recommendedName>
</protein>
<feature type="region of interest" description="Disordered" evidence="1">
    <location>
        <begin position="234"/>
        <end position="262"/>
    </location>
</feature>
<comment type="caution">
    <text evidence="3">The sequence shown here is derived from an EMBL/GenBank/DDBJ whole genome shotgun (WGS) entry which is preliminary data.</text>
</comment>
<keyword evidence="4" id="KW-1185">Reference proteome</keyword>
<feature type="compositionally biased region" description="Low complexity" evidence="1">
    <location>
        <begin position="253"/>
        <end position="262"/>
    </location>
</feature>